<dbReference type="GO" id="GO:0005886">
    <property type="term" value="C:plasma membrane"/>
    <property type="evidence" value="ECO:0000318"/>
    <property type="project" value="GO_Central"/>
</dbReference>
<dbReference type="InterPro" id="IPR032778">
    <property type="entry name" value="GF_recep_IV"/>
</dbReference>
<reference evidence="20 21" key="1">
    <citation type="journal article" date="2003" name="PLoS Biol.">
        <title>The genome sequence of Caenorhabditis briggsae: a platform for comparative genomics.</title>
        <authorList>
            <person name="Stein L.D."/>
            <person name="Bao Z."/>
            <person name="Blasiar D."/>
            <person name="Blumenthal T."/>
            <person name="Brent M.R."/>
            <person name="Chen N."/>
            <person name="Chinwalla A."/>
            <person name="Clarke L."/>
            <person name="Clee C."/>
            <person name="Coghlan A."/>
            <person name="Coulson A."/>
            <person name="D'Eustachio P."/>
            <person name="Fitch D.H."/>
            <person name="Fulton L.A."/>
            <person name="Fulton R.E."/>
            <person name="Griffiths-Jones S."/>
            <person name="Harris T.W."/>
            <person name="Hillier L.W."/>
            <person name="Kamath R."/>
            <person name="Kuwabara P.E."/>
            <person name="Mardis E.R."/>
            <person name="Marra M.A."/>
            <person name="Miner T.L."/>
            <person name="Minx P."/>
            <person name="Mullikin J.C."/>
            <person name="Plumb R.W."/>
            <person name="Rogers J."/>
            <person name="Schein J.E."/>
            <person name="Sohrmann M."/>
            <person name="Spieth J."/>
            <person name="Stajich J.E."/>
            <person name="Wei C."/>
            <person name="Willey D."/>
            <person name="Wilson R.K."/>
            <person name="Durbin R."/>
            <person name="Waterston R.H."/>
        </authorList>
    </citation>
    <scope>NUCLEOTIDE SEQUENCE [LARGE SCALE GENOMIC DNA]</scope>
    <source>
        <strain evidence="20 21">AF16</strain>
    </source>
</reference>
<dbReference type="FunFam" id="3.80.20.20:FF:000021">
    <property type="entry name" value="Receptor protein-tyrosine kinase"/>
    <property type="match status" value="1"/>
</dbReference>
<dbReference type="EC" id="2.7.10.1" evidence="2"/>
<dbReference type="InterPro" id="IPR017441">
    <property type="entry name" value="Protein_kinase_ATP_BS"/>
</dbReference>
<evidence type="ECO:0000256" key="3">
    <source>
        <dbReference type="ARBA" id="ARBA00022553"/>
    </source>
</evidence>
<evidence type="ECO:0000256" key="4">
    <source>
        <dbReference type="ARBA" id="ARBA00022679"/>
    </source>
</evidence>
<feature type="binding site" evidence="15">
    <location>
        <position position="977"/>
    </location>
    <ligand>
        <name>ATP</name>
        <dbReference type="ChEBI" id="CHEBI:30616"/>
    </ligand>
</feature>
<dbReference type="Gene3D" id="2.10.220.10">
    <property type="entry name" value="Hormone Receptor, Insulin-like Growth Factor Receptor 1, Chain A, domain 2"/>
    <property type="match status" value="4"/>
</dbReference>
<dbReference type="GO" id="GO:0005524">
    <property type="term" value="F:ATP binding"/>
    <property type="evidence" value="ECO:0007669"/>
    <property type="project" value="UniProtKB-UniRule"/>
</dbReference>
<dbReference type="Pfam" id="PF07714">
    <property type="entry name" value="PK_Tyr_Ser-Thr"/>
    <property type="match status" value="1"/>
</dbReference>
<keyword evidence="12" id="KW-0675">Receptor</keyword>
<dbReference type="GO" id="GO:0030182">
    <property type="term" value="P:neuron differentiation"/>
    <property type="evidence" value="ECO:0000318"/>
    <property type="project" value="GO_Central"/>
</dbReference>
<evidence type="ECO:0000256" key="13">
    <source>
        <dbReference type="ARBA" id="ARBA00023180"/>
    </source>
</evidence>
<keyword evidence="3" id="KW-0597">Phosphoprotein</keyword>
<feature type="chain" id="PRO_5002731245" description="receptor protein-tyrosine kinase" evidence="18">
    <location>
        <begin position="19"/>
        <end position="1379"/>
    </location>
</feature>
<dbReference type="GO" id="GO:0043410">
    <property type="term" value="P:positive regulation of MAPK cascade"/>
    <property type="evidence" value="ECO:0000318"/>
    <property type="project" value="GO_Central"/>
</dbReference>
<evidence type="ECO:0000313" key="22">
    <source>
        <dbReference type="WormBase" id="CBG00911a"/>
    </source>
</evidence>
<keyword evidence="21" id="KW-1185">Reference proteome</keyword>
<dbReference type="WormBase" id="CBG00911a">
    <property type="protein sequence ID" value="CBP38784"/>
    <property type="gene ID" value="WBGene00024225"/>
    <property type="gene designation" value="Cbr-let-23"/>
</dbReference>
<dbReference type="EMBL" id="HE600951">
    <property type="protein sequence ID" value="CAP22329.2"/>
    <property type="molecule type" value="Genomic_DNA"/>
</dbReference>
<evidence type="ECO:0000256" key="10">
    <source>
        <dbReference type="ARBA" id="ARBA00023136"/>
    </source>
</evidence>
<keyword evidence="6 15" id="KW-0547">Nucleotide-binding</keyword>
<evidence type="ECO:0000256" key="18">
    <source>
        <dbReference type="SAM" id="SignalP"/>
    </source>
</evidence>
<dbReference type="GO" id="GO:0043235">
    <property type="term" value="C:receptor complex"/>
    <property type="evidence" value="ECO:0000318"/>
    <property type="project" value="GO_Central"/>
</dbReference>
<comment type="catalytic activity">
    <reaction evidence="14">
        <text>L-tyrosyl-[protein] + ATP = O-phospho-L-tyrosyl-[protein] + ADP + H(+)</text>
        <dbReference type="Rhea" id="RHEA:10596"/>
        <dbReference type="Rhea" id="RHEA-COMP:10136"/>
        <dbReference type="Rhea" id="RHEA-COMP:20101"/>
        <dbReference type="ChEBI" id="CHEBI:15378"/>
        <dbReference type="ChEBI" id="CHEBI:30616"/>
        <dbReference type="ChEBI" id="CHEBI:46858"/>
        <dbReference type="ChEBI" id="CHEBI:61978"/>
        <dbReference type="ChEBI" id="CHEBI:456216"/>
        <dbReference type="EC" id="2.7.10.1"/>
    </reaction>
</comment>
<dbReference type="Proteomes" id="UP000008549">
    <property type="component" value="Unassembled WGS sequence"/>
</dbReference>
<dbReference type="InterPro" id="IPR000494">
    <property type="entry name" value="Rcpt_L-dom"/>
</dbReference>
<feature type="signal peptide" evidence="18">
    <location>
        <begin position="1"/>
        <end position="18"/>
    </location>
</feature>
<dbReference type="PANTHER" id="PTHR24416">
    <property type="entry name" value="TYROSINE-PROTEIN KINASE RECEPTOR"/>
    <property type="match status" value="1"/>
</dbReference>
<evidence type="ECO:0000256" key="5">
    <source>
        <dbReference type="ARBA" id="ARBA00022692"/>
    </source>
</evidence>
<dbReference type="SMART" id="SM00261">
    <property type="entry name" value="FU"/>
    <property type="match status" value="6"/>
</dbReference>
<dbReference type="Pfam" id="PF00757">
    <property type="entry name" value="Furin-like"/>
    <property type="match status" value="1"/>
</dbReference>
<dbReference type="InterPro" id="IPR020635">
    <property type="entry name" value="Tyr_kinase_cat_dom"/>
</dbReference>
<keyword evidence="13" id="KW-0325">Glycoprotein</keyword>
<evidence type="ECO:0000256" key="12">
    <source>
        <dbReference type="ARBA" id="ARBA00023170"/>
    </source>
</evidence>
<dbReference type="InterPro" id="IPR006211">
    <property type="entry name" value="Furin-like_Cys-rich_dom"/>
</dbReference>
<evidence type="ECO:0000256" key="17">
    <source>
        <dbReference type="SAM" id="Phobius"/>
    </source>
</evidence>
<keyword evidence="7" id="KW-0418">Kinase</keyword>
<dbReference type="Gene3D" id="1.10.510.10">
    <property type="entry name" value="Transferase(Phosphotransferase) domain 1"/>
    <property type="match status" value="1"/>
</dbReference>
<dbReference type="InterPro" id="IPR008266">
    <property type="entry name" value="Tyr_kinase_AS"/>
</dbReference>
<evidence type="ECO:0000256" key="8">
    <source>
        <dbReference type="ARBA" id="ARBA00022840"/>
    </source>
</evidence>
<evidence type="ECO:0000256" key="15">
    <source>
        <dbReference type="PROSITE-ProRule" id="PRU10141"/>
    </source>
</evidence>
<dbReference type="PROSITE" id="PS00107">
    <property type="entry name" value="PROTEIN_KINASE_ATP"/>
    <property type="match status" value="1"/>
</dbReference>
<keyword evidence="5 17" id="KW-0812">Transmembrane</keyword>
<dbReference type="FunCoup" id="A8WPC3">
    <property type="interactions" value="2009"/>
</dbReference>
<dbReference type="InParanoid" id="A8WPC3"/>
<dbReference type="SUPFAM" id="SSF56112">
    <property type="entry name" value="Protein kinase-like (PK-like)"/>
    <property type="match status" value="1"/>
</dbReference>
<dbReference type="SMART" id="SM00219">
    <property type="entry name" value="TyrKc"/>
    <property type="match status" value="1"/>
</dbReference>
<organism evidence="20 21">
    <name type="scientific">Caenorhabditis briggsae</name>
    <dbReference type="NCBI Taxonomy" id="6238"/>
    <lineage>
        <taxon>Eukaryota</taxon>
        <taxon>Metazoa</taxon>
        <taxon>Ecdysozoa</taxon>
        <taxon>Nematoda</taxon>
        <taxon>Chromadorea</taxon>
        <taxon>Rhabditida</taxon>
        <taxon>Rhabditina</taxon>
        <taxon>Rhabditomorpha</taxon>
        <taxon>Rhabditoidea</taxon>
        <taxon>Rhabditidae</taxon>
        <taxon>Peloderinae</taxon>
        <taxon>Caenorhabditis</taxon>
    </lineage>
</organism>
<keyword evidence="10 17" id="KW-0472">Membrane</keyword>
<feature type="region of interest" description="Disordered" evidence="16">
    <location>
        <begin position="1327"/>
        <end position="1379"/>
    </location>
</feature>
<dbReference type="PANTHER" id="PTHR24416:SF566">
    <property type="entry name" value="EPIDERMAL GROWTH FACTOR RECEPTOR"/>
    <property type="match status" value="1"/>
</dbReference>
<dbReference type="OMA" id="DRHCLPC"/>
<dbReference type="FunFam" id="1.10.510.10:FF:000027">
    <property type="entry name" value="Receptor protein-tyrosine kinase"/>
    <property type="match status" value="1"/>
</dbReference>
<dbReference type="Pfam" id="PF01030">
    <property type="entry name" value="Recep_L_domain"/>
    <property type="match status" value="2"/>
</dbReference>
<keyword evidence="9 17" id="KW-1133">Transmembrane helix</keyword>
<dbReference type="PRINTS" id="PR00109">
    <property type="entry name" value="TYRKINASE"/>
</dbReference>
<dbReference type="GO" id="GO:0007173">
    <property type="term" value="P:epidermal growth factor receptor signaling pathway"/>
    <property type="evidence" value="ECO:0000318"/>
    <property type="project" value="GO_Central"/>
</dbReference>
<dbReference type="Gene3D" id="3.30.200.20">
    <property type="entry name" value="Phosphorylase Kinase, domain 1"/>
    <property type="match status" value="1"/>
</dbReference>
<accession>A8WPC3</accession>
<dbReference type="InterPro" id="IPR006212">
    <property type="entry name" value="Furin_repeat"/>
</dbReference>
<evidence type="ECO:0000256" key="6">
    <source>
        <dbReference type="ARBA" id="ARBA00022741"/>
    </source>
</evidence>
<protein>
    <recommendedName>
        <fullName evidence="2">receptor protein-tyrosine kinase</fullName>
        <ecNumber evidence="2">2.7.10.1</ecNumber>
    </recommendedName>
</protein>
<dbReference type="InterPro" id="IPR009030">
    <property type="entry name" value="Growth_fac_rcpt_cys_sf"/>
</dbReference>
<sequence>MRFLFLFLLFLIFDSSDCKDNNISTSSTSPKVRKRQRPPVVVREFCSGTTNGISRYGSGNILEDLERMYPGCRRVYGNLEITWIEENEIKKWRKSKNQTVETPEDETSLKSVNFFDHLEEVSNERHRDTRKHRQTFQIRGSLIIYRANIRKISFPKLRVIYGDEVFHDNALYIHKNEKIHEVVMKELRVIRNGSVTIQENPKMCYLADKVDWNELLYDSSRQTVETSKSHEQCYKNGESIVKCHESCNEKCWGTGEGDCQRVYRSVCPKPCSQCFFSNITQSSECCDSSCLGGCTDHGPDSCIACSKFEMDEKCVDACPARKVFNHKLGKLVNNPDGRYQNGNHCVKECPTELLIENDVCVRHCSEGHHYDAFKDVRECEKCRGSNCLKMCTVDNQPLTKEILKGLKGCEQIDGPLIIENGYVFFFCSSEILKYDKSLYVFFFNFFTFPNSRLSHEDLKVLESVKIVSEYITVVRQEFFNMSFLQNLQIIEGRKHQHMRWALAIYQNDNLVELNLNSLKLIKTGSVIISDNHRLCYVGTVDWSTIIQSKGENGRPHIKTVGNRDNWMCVQEEEVCDPNCNKRGCWGKRPNDCLECRTWNNMGSCVSKCDTVGFLRNQTSMRCQPCSPECKTCNGIGEFDCLSCRHFTLYNPEFGNRMECVESCPKATYFSTEDDVCEKCHATCYENGCTGPSSNLGPGGCNKCKYAVKYQNGTVTCLKATGTNSVCFENNLPHFHIHPMDIDGVTDSHCEECHPFCKTCSSFGRNKNGNGCVCKEYEYHVNAVEKICVDVCPTNTFLIADNTTGYGICKKCHEQCDQNYPCVDALPTGCTLCKSFSVLNEDSRECVAECPDYLPYSNPSNKECLDYDIAGRQKKTRIIIIVCVFMGFAIMFLFIMLIYWRCQKMGHKLKIAEMIEIPELTPIDDNVRPNMNRICLIPSSELQIKHEKKLGSGAFGTVFAGIYYPKRAKNVKIPVAIKIFQVGQSQTDEMTQEATNMFRLRHEHLLKIIGFCIHDDGLKIVTIYRPLGDLHSFLQLHKETLGAREQILYCYQIASGMRYLHEQRVVHRDLAARNVLVKKFNHVEITDFGLSKILKHDADSITVKSGKVAIKWLAIEIFAQHCYTYASDVWAFGVTCWEIITFGQSPYSGMNTDSVHSFLKDGNRLFQPPNCSPDLYQELLRCWMAEPKARPSFDTLYQRFKEFCKVPSLFLENANSISDSDLAADEHFQNEQLREIFDGNIDPQTYFDQASLPSSPTSMATVGFTLPNGDLISRMQSVNSSRYKTEPFDYGGSIPEEDNSYLIPKTKEVQQQSAVVYTAVTMEDGQTEIAPSNGDYVNQPISQPGSSNGYYNQPSIDNNKNPDPVEYENDEQVAQKETCL</sequence>
<keyword evidence="4" id="KW-0808">Transferase</keyword>
<evidence type="ECO:0000259" key="19">
    <source>
        <dbReference type="PROSITE" id="PS50011"/>
    </source>
</evidence>
<dbReference type="eggNOG" id="KOG1025">
    <property type="taxonomic scope" value="Eukaryota"/>
</dbReference>
<dbReference type="CDD" id="cd00064">
    <property type="entry name" value="FU"/>
    <property type="match status" value="4"/>
</dbReference>
<dbReference type="GO" id="GO:0050679">
    <property type="term" value="P:positive regulation of epithelial cell proliferation"/>
    <property type="evidence" value="ECO:0000318"/>
    <property type="project" value="GO_Central"/>
</dbReference>
<dbReference type="InterPro" id="IPR000719">
    <property type="entry name" value="Prot_kinase_dom"/>
</dbReference>
<keyword evidence="8 15" id="KW-0067">ATP-binding</keyword>
<dbReference type="PROSITE" id="PS50011">
    <property type="entry name" value="PROTEIN_KINASE_DOM"/>
    <property type="match status" value="1"/>
</dbReference>
<keyword evidence="11" id="KW-0829">Tyrosine-protein kinase</keyword>
<evidence type="ECO:0000256" key="14">
    <source>
        <dbReference type="ARBA" id="ARBA00051243"/>
    </source>
</evidence>
<evidence type="ECO:0000256" key="7">
    <source>
        <dbReference type="ARBA" id="ARBA00022777"/>
    </source>
</evidence>
<evidence type="ECO:0000313" key="21">
    <source>
        <dbReference type="Proteomes" id="UP000008549"/>
    </source>
</evidence>
<dbReference type="Pfam" id="PF14843">
    <property type="entry name" value="GF_recep_IV"/>
    <property type="match status" value="1"/>
</dbReference>
<comment type="subcellular location">
    <subcellularLocation>
        <location evidence="1">Membrane</location>
        <topology evidence="1">Single-pass type I membrane protein</topology>
    </subcellularLocation>
</comment>
<dbReference type="InterPro" id="IPR050122">
    <property type="entry name" value="RTK"/>
</dbReference>
<evidence type="ECO:0000256" key="11">
    <source>
        <dbReference type="ARBA" id="ARBA00023137"/>
    </source>
</evidence>
<feature type="domain" description="Protein kinase" evidence="19">
    <location>
        <begin position="943"/>
        <end position="1210"/>
    </location>
</feature>
<dbReference type="FunFam" id="2.10.220.10:FF:000065">
    <property type="entry name" value="Receptor protein-tyrosine kinase"/>
    <property type="match status" value="1"/>
</dbReference>
<feature type="compositionally biased region" description="Polar residues" evidence="16">
    <location>
        <begin position="1334"/>
        <end position="1360"/>
    </location>
</feature>
<reference evidence="20 21" key="2">
    <citation type="journal article" date="2011" name="PLoS Genet.">
        <title>Caenorhabditis briggsae recombinant inbred line genotypes reveal inter-strain incompatibility and the evolution of recombination.</title>
        <authorList>
            <person name="Ross J.A."/>
            <person name="Koboldt D.C."/>
            <person name="Staisch J.E."/>
            <person name="Chamberlin H.M."/>
            <person name="Gupta B.P."/>
            <person name="Miller R.D."/>
            <person name="Baird S.E."/>
            <person name="Haag E.S."/>
        </authorList>
    </citation>
    <scope>NUCLEOTIDE SEQUENCE [LARGE SCALE GENOMIC DNA]</scope>
    <source>
        <strain evidence="20 21">AF16</strain>
    </source>
</reference>
<dbReference type="PROSITE" id="PS00109">
    <property type="entry name" value="PROTEIN_KINASE_TYR"/>
    <property type="match status" value="1"/>
</dbReference>
<dbReference type="GO" id="GO:0009925">
    <property type="term" value="C:basal plasma membrane"/>
    <property type="evidence" value="ECO:0000318"/>
    <property type="project" value="GO_Central"/>
</dbReference>
<feature type="transmembrane region" description="Helical" evidence="17">
    <location>
        <begin position="877"/>
        <end position="899"/>
    </location>
</feature>
<evidence type="ECO:0000256" key="9">
    <source>
        <dbReference type="ARBA" id="ARBA00022989"/>
    </source>
</evidence>
<dbReference type="STRING" id="6238.A8WPC3"/>
<dbReference type="InterPro" id="IPR001245">
    <property type="entry name" value="Ser-Thr/Tyr_kinase_cat_dom"/>
</dbReference>
<gene>
    <name evidence="22" type="primary">let-23</name>
    <name evidence="20" type="synonym">Cbr-let-23</name>
    <name evidence="22" type="ORF">CBG00911</name>
    <name evidence="20" type="ORF">CBG_00911</name>
</gene>
<evidence type="ECO:0000256" key="1">
    <source>
        <dbReference type="ARBA" id="ARBA00004479"/>
    </source>
</evidence>
<proteinExistence type="predicted"/>
<dbReference type="SUPFAM" id="SSF57184">
    <property type="entry name" value="Growth factor receptor domain"/>
    <property type="match status" value="3"/>
</dbReference>
<evidence type="ECO:0000256" key="16">
    <source>
        <dbReference type="SAM" id="MobiDB-lite"/>
    </source>
</evidence>
<dbReference type="HOGENOM" id="CLU_003384_4_0_1"/>
<dbReference type="FunFam" id="3.80.20.20:FF:000028">
    <property type="entry name" value="Receptor protein-tyrosine kinase"/>
    <property type="match status" value="1"/>
</dbReference>
<evidence type="ECO:0000256" key="2">
    <source>
        <dbReference type="ARBA" id="ARBA00011902"/>
    </source>
</evidence>
<name>A8WPC3_CAEBR</name>
<evidence type="ECO:0000313" key="20">
    <source>
        <dbReference type="EMBL" id="CAP22329.2"/>
    </source>
</evidence>
<dbReference type="GO" id="GO:0043066">
    <property type="term" value="P:negative regulation of apoptotic process"/>
    <property type="evidence" value="ECO:0000318"/>
    <property type="project" value="GO_Central"/>
</dbReference>
<dbReference type="SUPFAM" id="SSF52058">
    <property type="entry name" value="L domain-like"/>
    <property type="match status" value="2"/>
</dbReference>
<keyword evidence="18" id="KW-0732">Signal</keyword>
<dbReference type="InterPro" id="IPR036941">
    <property type="entry name" value="Rcpt_L-dom_sf"/>
</dbReference>
<dbReference type="InterPro" id="IPR011009">
    <property type="entry name" value="Kinase-like_dom_sf"/>
</dbReference>
<dbReference type="Gene3D" id="3.80.20.20">
    <property type="entry name" value="Receptor L-domain"/>
    <property type="match status" value="2"/>
</dbReference>
<dbReference type="GO" id="GO:0004714">
    <property type="term" value="F:transmembrane receptor protein tyrosine kinase activity"/>
    <property type="evidence" value="ECO:0000318"/>
    <property type="project" value="GO_Central"/>
</dbReference>